<dbReference type="AlphaFoldDB" id="A0A7C8JUW8"/>
<gene>
    <name evidence="3" type="ORF">TWF703_006915</name>
</gene>
<feature type="region of interest" description="Disordered" evidence="1">
    <location>
        <begin position="94"/>
        <end position="115"/>
    </location>
</feature>
<dbReference type="Proteomes" id="UP000480548">
    <property type="component" value="Unassembled WGS sequence"/>
</dbReference>
<evidence type="ECO:0000256" key="1">
    <source>
        <dbReference type="SAM" id="MobiDB-lite"/>
    </source>
</evidence>
<evidence type="ECO:0000256" key="2">
    <source>
        <dbReference type="SAM" id="Phobius"/>
    </source>
</evidence>
<protein>
    <submittedName>
        <fullName evidence="3">Uncharacterized protein</fullName>
    </submittedName>
</protein>
<comment type="caution">
    <text evidence="3">The sequence shown here is derived from an EMBL/GenBank/DDBJ whole genome shotgun (WGS) entry which is preliminary data.</text>
</comment>
<dbReference type="EMBL" id="WIQZ01000040">
    <property type="protein sequence ID" value="KAF3133376.1"/>
    <property type="molecule type" value="Genomic_DNA"/>
</dbReference>
<name>A0A7C8JUW8_ORBOL</name>
<keyword evidence="2" id="KW-0812">Transmembrane</keyword>
<keyword evidence="2" id="KW-1133">Transmembrane helix</keyword>
<feature type="compositionally biased region" description="Basic and acidic residues" evidence="1">
    <location>
        <begin position="101"/>
        <end position="115"/>
    </location>
</feature>
<organism evidence="3 4">
    <name type="scientific">Orbilia oligospora</name>
    <name type="common">Nematode-trapping fungus</name>
    <name type="synonym">Arthrobotrys oligospora</name>
    <dbReference type="NCBI Taxonomy" id="2813651"/>
    <lineage>
        <taxon>Eukaryota</taxon>
        <taxon>Fungi</taxon>
        <taxon>Dikarya</taxon>
        <taxon>Ascomycota</taxon>
        <taxon>Pezizomycotina</taxon>
        <taxon>Orbiliomycetes</taxon>
        <taxon>Orbiliales</taxon>
        <taxon>Orbiliaceae</taxon>
        <taxon>Orbilia</taxon>
    </lineage>
</organism>
<accession>A0A7C8JUW8</accession>
<evidence type="ECO:0000313" key="3">
    <source>
        <dbReference type="EMBL" id="KAF3133376.1"/>
    </source>
</evidence>
<sequence length="115" mass="12639">MGTAYSQPESIKKLSSEAMLAIVLAIILCPVVLIVGTLLIRKCIRSCKCVGCRSHRHQKEIKKWSSGRTRDGIEREWRGDSALELGTVSCAGKGSSCDTATLERSRPPSYRSLED</sequence>
<evidence type="ECO:0000313" key="4">
    <source>
        <dbReference type="Proteomes" id="UP000480548"/>
    </source>
</evidence>
<proteinExistence type="predicted"/>
<reference evidence="3 4" key="1">
    <citation type="submission" date="2019-06" db="EMBL/GenBank/DDBJ databases">
        <authorList>
            <person name="Palmer J.M."/>
        </authorList>
    </citation>
    <scope>NUCLEOTIDE SEQUENCE [LARGE SCALE GENOMIC DNA]</scope>
    <source>
        <strain evidence="3 4">TWF703</strain>
    </source>
</reference>
<feature type="transmembrane region" description="Helical" evidence="2">
    <location>
        <begin position="20"/>
        <end position="40"/>
    </location>
</feature>
<keyword evidence="2" id="KW-0472">Membrane</keyword>